<dbReference type="CDD" id="cd00789">
    <property type="entry name" value="KU_like"/>
    <property type="match status" value="1"/>
</dbReference>
<dbReference type="NCBIfam" id="TIGR02772">
    <property type="entry name" value="Ku_bact"/>
    <property type="match status" value="1"/>
</dbReference>
<comment type="subunit">
    <text evidence="2">Homodimer. Interacts with LigD.</text>
</comment>
<dbReference type="PANTHER" id="PTHR41251:SF1">
    <property type="entry name" value="NON-HOMOLOGOUS END JOINING PROTEIN KU"/>
    <property type="match status" value="1"/>
</dbReference>
<dbReference type="SUPFAM" id="SSF100939">
    <property type="entry name" value="SPOC domain-like"/>
    <property type="match status" value="1"/>
</dbReference>
<dbReference type="SMART" id="SM00559">
    <property type="entry name" value="Ku78"/>
    <property type="match status" value="1"/>
</dbReference>
<evidence type="ECO:0000313" key="4">
    <source>
        <dbReference type="EMBL" id="RJP73942.1"/>
    </source>
</evidence>
<dbReference type="Gene3D" id="2.40.290.10">
    <property type="match status" value="1"/>
</dbReference>
<reference evidence="4 5" key="1">
    <citation type="journal article" date="2017" name="ISME J.">
        <title>Energy and carbon metabolisms in a deep terrestrial subsurface fluid microbial community.</title>
        <authorList>
            <person name="Momper L."/>
            <person name="Jungbluth S.P."/>
            <person name="Lee M.D."/>
            <person name="Amend J.P."/>
        </authorList>
    </citation>
    <scope>NUCLEOTIDE SEQUENCE [LARGE SCALE GENOMIC DNA]</scope>
    <source>
        <strain evidence="4">SURF_17</strain>
    </source>
</reference>
<evidence type="ECO:0000259" key="3">
    <source>
        <dbReference type="SMART" id="SM00559"/>
    </source>
</evidence>
<dbReference type="HAMAP" id="MF_01875">
    <property type="entry name" value="Prokaryotic_Ku"/>
    <property type="match status" value="1"/>
</dbReference>
<dbReference type="GO" id="GO:0003690">
    <property type="term" value="F:double-stranded DNA binding"/>
    <property type="evidence" value="ECO:0007669"/>
    <property type="project" value="UniProtKB-UniRule"/>
</dbReference>
<name>A0A419F652_9BACT</name>
<dbReference type="PANTHER" id="PTHR41251">
    <property type="entry name" value="NON-HOMOLOGOUS END JOINING PROTEIN KU"/>
    <property type="match status" value="1"/>
</dbReference>
<sequence>MAGRAMWKGYIHFGDTSVPVKLHTAIKEERIQFHLLHKRDHVRLRQQMVCAYEKKPTPTEAQVKAFEVEEGKYIIVDPEELEQAAPESSRTIEVHEFVEIDQIDPIFFDRAYYLEPDASSREYNALVGALKEMEVEAVCTWTMRKRSYLGALQASGKILRLNTLRYADEVIPVKVLELQEVHKIPLSEKELKIGCDLVNQLAAPFQPEKFEDEHQKELRHLIEKKARGEKVVVARPKRLKPTTSDKLLEALEASLKKVA</sequence>
<keyword evidence="2" id="KW-0233">DNA recombination</keyword>
<feature type="domain" description="Ku" evidence="3">
    <location>
        <begin position="53"/>
        <end position="181"/>
    </location>
</feature>
<organism evidence="4 5">
    <name type="scientific">Candidatus Abyssobacteria bacterium SURF_17</name>
    <dbReference type="NCBI Taxonomy" id="2093361"/>
    <lineage>
        <taxon>Bacteria</taxon>
        <taxon>Pseudomonadati</taxon>
        <taxon>Candidatus Hydrogenedentota</taxon>
        <taxon>Candidatus Abyssobacteria</taxon>
    </lineage>
</organism>
<evidence type="ECO:0000256" key="2">
    <source>
        <dbReference type="HAMAP-Rule" id="MF_01875"/>
    </source>
</evidence>
<accession>A0A419F652</accession>
<dbReference type="EMBL" id="QZKI01000022">
    <property type="protein sequence ID" value="RJP73942.1"/>
    <property type="molecule type" value="Genomic_DNA"/>
</dbReference>
<evidence type="ECO:0000313" key="5">
    <source>
        <dbReference type="Proteomes" id="UP000285961"/>
    </source>
</evidence>
<keyword evidence="2" id="KW-0227">DNA damage</keyword>
<comment type="caution">
    <text evidence="4">The sequence shown here is derived from an EMBL/GenBank/DDBJ whole genome shotgun (WGS) entry which is preliminary data.</text>
</comment>
<protein>
    <recommendedName>
        <fullName evidence="2">Non-homologous end joining protein Ku</fullName>
    </recommendedName>
</protein>
<dbReference type="AlphaFoldDB" id="A0A419F652"/>
<dbReference type="InterPro" id="IPR006164">
    <property type="entry name" value="DNA_bd_Ku70/Ku80"/>
</dbReference>
<comment type="function">
    <text evidence="2">With LigD forms a non-homologous end joining (NHEJ) DNA repair enzyme, which repairs dsDNA breaks with reduced fidelity. Binds linear dsDNA with 5'- and 3'- overhangs but not closed circular dsDNA nor ssDNA. Recruits and stimulates the ligase activity of LigD.</text>
</comment>
<dbReference type="PIRSF" id="PIRSF006493">
    <property type="entry name" value="Prok_Ku"/>
    <property type="match status" value="1"/>
</dbReference>
<gene>
    <name evidence="2" type="primary">ku</name>
    <name evidence="4" type="ORF">C4532_03725</name>
</gene>
<comment type="similarity">
    <text evidence="2">Belongs to the prokaryotic Ku family.</text>
</comment>
<keyword evidence="1 2" id="KW-0238">DNA-binding</keyword>
<dbReference type="InterPro" id="IPR016194">
    <property type="entry name" value="SPOC-like_C_dom_sf"/>
</dbReference>
<evidence type="ECO:0000256" key="1">
    <source>
        <dbReference type="ARBA" id="ARBA00023125"/>
    </source>
</evidence>
<dbReference type="InterPro" id="IPR009187">
    <property type="entry name" value="Prok_Ku"/>
</dbReference>
<dbReference type="GO" id="GO:0006303">
    <property type="term" value="P:double-strand break repair via nonhomologous end joining"/>
    <property type="evidence" value="ECO:0007669"/>
    <property type="project" value="UniProtKB-UniRule"/>
</dbReference>
<dbReference type="Proteomes" id="UP000285961">
    <property type="component" value="Unassembled WGS sequence"/>
</dbReference>
<dbReference type="Pfam" id="PF02735">
    <property type="entry name" value="Ku"/>
    <property type="match status" value="1"/>
</dbReference>
<dbReference type="GO" id="GO:0006310">
    <property type="term" value="P:DNA recombination"/>
    <property type="evidence" value="ECO:0007669"/>
    <property type="project" value="UniProtKB-KW"/>
</dbReference>
<proteinExistence type="inferred from homology"/>
<keyword evidence="2" id="KW-0234">DNA repair</keyword>